<proteinExistence type="predicted"/>
<dbReference type="Proteomes" id="UP001257060">
    <property type="component" value="Unassembled WGS sequence"/>
</dbReference>
<comment type="caution">
    <text evidence="1">The sequence shown here is derived from an EMBL/GenBank/DDBJ whole genome shotgun (WGS) entry which is preliminary data.</text>
</comment>
<keyword evidence="2" id="KW-1185">Reference proteome</keyword>
<accession>A0ABU2GEY9</accession>
<dbReference type="EMBL" id="JAMQOP010000002">
    <property type="protein sequence ID" value="MDS0299370.1"/>
    <property type="molecule type" value="Genomic_DNA"/>
</dbReference>
<gene>
    <name evidence="1" type="ORF">NDI76_11515</name>
</gene>
<sequence>MTLTDIARQFQPGNDPEETLLPKGTISDVLSTDPDIVGPEELRGLTISDAEDAYVGVRRAEAINTSYHSGTKHERAKRQYRLLLQIDRVARQQFEQPAVGMQTVVFDPTQFDRVLDPIAQATITTEGVERSIRRTRDRLDGERYVYFGVRDIDSNGQSHWHVYWCLDQVVVAGDSLDLYAGIEAHIRHATGADYSNHPATEAVKWDPYPNQTAEEWGSDRMNGGAVHPCARYVAGSLPHIGVDGEMSPKQIRHGVVEWGRSDRTVRVSRRNALPVEFEGMSGFE</sequence>
<protein>
    <submittedName>
        <fullName evidence="1">Uncharacterized protein</fullName>
    </submittedName>
</protein>
<organism evidence="1 2">
    <name type="scientific">Halogeometricum salsisoli</name>
    <dbReference type="NCBI Taxonomy" id="2950536"/>
    <lineage>
        <taxon>Archaea</taxon>
        <taxon>Methanobacteriati</taxon>
        <taxon>Methanobacteriota</taxon>
        <taxon>Stenosarchaea group</taxon>
        <taxon>Halobacteria</taxon>
        <taxon>Halobacteriales</taxon>
        <taxon>Haloferacaceae</taxon>
        <taxon>Halogeometricum</taxon>
    </lineage>
</organism>
<dbReference type="RefSeq" id="WP_310924227.1">
    <property type="nucleotide sequence ID" value="NZ_JAMQOP010000002.1"/>
</dbReference>
<reference evidence="1 2" key="1">
    <citation type="submission" date="2022-06" db="EMBL/GenBank/DDBJ databases">
        <title>Halogeometricum sp. a new haloarchaeum isolate from saline soil.</title>
        <authorList>
            <person name="Strakova D."/>
            <person name="Galisteo C."/>
            <person name="Sanchez-Porro C."/>
            <person name="Ventosa A."/>
        </authorList>
    </citation>
    <scope>NUCLEOTIDE SEQUENCE [LARGE SCALE GENOMIC DNA]</scope>
    <source>
        <strain evidence="1 2">S1BR25-6</strain>
    </source>
</reference>
<name>A0ABU2GEY9_9EURY</name>
<evidence type="ECO:0000313" key="2">
    <source>
        <dbReference type="Proteomes" id="UP001257060"/>
    </source>
</evidence>
<evidence type="ECO:0000313" key="1">
    <source>
        <dbReference type="EMBL" id="MDS0299370.1"/>
    </source>
</evidence>